<dbReference type="AlphaFoldDB" id="A0A6L2NES3"/>
<feature type="compositionally biased region" description="Polar residues" evidence="1">
    <location>
        <begin position="79"/>
        <end position="89"/>
    </location>
</feature>
<protein>
    <submittedName>
        <fullName evidence="2">Uncharacterized protein</fullName>
    </submittedName>
</protein>
<evidence type="ECO:0000313" key="2">
    <source>
        <dbReference type="EMBL" id="GEU84721.1"/>
    </source>
</evidence>
<reference evidence="2" key="1">
    <citation type="journal article" date="2019" name="Sci. Rep.">
        <title>Draft genome of Tanacetum cinerariifolium, the natural source of mosquito coil.</title>
        <authorList>
            <person name="Yamashiro T."/>
            <person name="Shiraishi A."/>
            <person name="Satake H."/>
            <person name="Nakayama K."/>
        </authorList>
    </citation>
    <scope>NUCLEOTIDE SEQUENCE</scope>
</reference>
<accession>A0A6L2NES3</accession>
<proteinExistence type="predicted"/>
<organism evidence="2">
    <name type="scientific">Tanacetum cinerariifolium</name>
    <name type="common">Dalmatian daisy</name>
    <name type="synonym">Chrysanthemum cinerariifolium</name>
    <dbReference type="NCBI Taxonomy" id="118510"/>
    <lineage>
        <taxon>Eukaryota</taxon>
        <taxon>Viridiplantae</taxon>
        <taxon>Streptophyta</taxon>
        <taxon>Embryophyta</taxon>
        <taxon>Tracheophyta</taxon>
        <taxon>Spermatophyta</taxon>
        <taxon>Magnoliopsida</taxon>
        <taxon>eudicotyledons</taxon>
        <taxon>Gunneridae</taxon>
        <taxon>Pentapetalae</taxon>
        <taxon>asterids</taxon>
        <taxon>campanulids</taxon>
        <taxon>Asterales</taxon>
        <taxon>Asteraceae</taxon>
        <taxon>Asteroideae</taxon>
        <taxon>Anthemideae</taxon>
        <taxon>Anthemidinae</taxon>
        <taxon>Tanacetum</taxon>
    </lineage>
</organism>
<comment type="caution">
    <text evidence="2">The sequence shown here is derived from an EMBL/GenBank/DDBJ whole genome shotgun (WGS) entry which is preliminary data.</text>
</comment>
<evidence type="ECO:0000256" key="1">
    <source>
        <dbReference type="SAM" id="MobiDB-lite"/>
    </source>
</evidence>
<dbReference type="EMBL" id="BKCJ010008957">
    <property type="protein sequence ID" value="GEU84721.1"/>
    <property type="molecule type" value="Genomic_DNA"/>
</dbReference>
<gene>
    <name evidence="2" type="ORF">Tci_056699</name>
</gene>
<name>A0A6L2NES3_TANCI</name>
<feature type="compositionally biased region" description="Low complexity" evidence="1">
    <location>
        <begin position="97"/>
        <end position="106"/>
    </location>
</feature>
<feature type="region of interest" description="Disordered" evidence="1">
    <location>
        <begin position="65"/>
        <end position="125"/>
    </location>
</feature>
<sequence>MSIYDFLCMPSLDKVTVREEPHGLDTSILGRVADRTTSPAPVGIVIPRASPEEIFVTRPDRKVVTKADHAAKRKASTRPEISTNVANKTKSNKKGSRAGSSGQAAGDEVEKTDNGTLDDDDQRDGSEFAMEGIENLNDSMVAESVVVLDVMNWVQNEIPTNLYIMVTLSVTNDAMGAVEEKFST</sequence>